<keyword evidence="2" id="KW-1185">Reference proteome</keyword>
<protein>
    <recommendedName>
        <fullName evidence="3">PIN domain-containing protein</fullName>
    </recommendedName>
</protein>
<evidence type="ECO:0000313" key="1">
    <source>
        <dbReference type="EMBL" id="TFE86397.1"/>
    </source>
</evidence>
<reference evidence="1 2" key="1">
    <citation type="submission" date="2017-03" db="EMBL/GenBank/DDBJ databases">
        <title>Isolation of Levoglucosan Utilizing Bacteria.</title>
        <authorList>
            <person name="Arya A.S."/>
        </authorList>
    </citation>
    <scope>NUCLEOTIDE SEQUENCE [LARGE SCALE GENOMIC DNA]</scope>
    <source>
        <strain evidence="1 2">MEC069</strain>
    </source>
</reference>
<dbReference type="Proteomes" id="UP000298246">
    <property type="component" value="Unassembled WGS sequence"/>
</dbReference>
<proteinExistence type="predicted"/>
<gene>
    <name evidence="1" type="ORF">B5M42_15025</name>
</gene>
<evidence type="ECO:0000313" key="2">
    <source>
        <dbReference type="Proteomes" id="UP000298246"/>
    </source>
</evidence>
<dbReference type="OrthoDB" id="2991731at2"/>
<comment type="caution">
    <text evidence="1">The sequence shown here is derived from an EMBL/GenBank/DDBJ whole genome shotgun (WGS) entry which is preliminary data.</text>
</comment>
<organism evidence="1 2">
    <name type="scientific">Paenibacillus athensensis</name>
    <dbReference type="NCBI Taxonomy" id="1967502"/>
    <lineage>
        <taxon>Bacteria</taxon>
        <taxon>Bacillati</taxon>
        <taxon>Bacillota</taxon>
        <taxon>Bacilli</taxon>
        <taxon>Bacillales</taxon>
        <taxon>Paenibacillaceae</taxon>
        <taxon>Paenibacillus</taxon>
    </lineage>
</organism>
<name>A0A4Y8Q129_9BACL</name>
<accession>A0A4Y8Q129</accession>
<sequence length="456" mass="53770">MNKNYDLLSNDINELNENLTFINDINSGVKYRIFAVYILDLLNENPKELENFPSFHDLINLYKDYKLTWLESVSVLQRLSKVHFCEFAAELNKDLSLLLEEMIAKEASEINKLKAIDRELILFIYKYYKEFFSKKICYSCKHCLDFSLYLDLISNLINERISIEAVEEKLHYHKIIQIQDSILELIAKKKNDNVFRIERTFIRNTKPIVYFDQNVLVKYEEDADFKLLVNKSKIDFYYAYSPSHLEEINKRSDQDKKEHILNEIIDLTEKLIILPWDDGLKLFYEDPKTGLKRVFEHRGEAAALVEKLRLLKYEGRTILHKKYLEYSKSINNMDLFEKDKDLLEGVLKQLSSGFTLDSIKNLANPESNYIRINNIIYKLYNAFDVLGFWKEKNSDLRAIKSSVHDIEHLIYAICADIFVTSDEKCFKRSQAIFSHIKPALKVLSLNQFISKLNGEH</sequence>
<dbReference type="AlphaFoldDB" id="A0A4Y8Q129"/>
<evidence type="ECO:0008006" key="3">
    <source>
        <dbReference type="Google" id="ProtNLM"/>
    </source>
</evidence>
<dbReference type="RefSeq" id="WP_134754238.1">
    <property type="nucleotide sequence ID" value="NZ_MYFO02000014.1"/>
</dbReference>
<dbReference type="EMBL" id="MYFO01000019">
    <property type="protein sequence ID" value="TFE86397.1"/>
    <property type="molecule type" value="Genomic_DNA"/>
</dbReference>